<keyword evidence="10" id="KW-1185">Reference proteome</keyword>
<evidence type="ECO:0000256" key="4">
    <source>
        <dbReference type="PROSITE-ProRule" id="PRU01100"/>
    </source>
</evidence>
<gene>
    <name evidence="9" type="ORF">bsdtb5_13400</name>
</gene>
<dbReference type="AlphaFoldDB" id="A0A7R7EJQ1"/>
<dbReference type="Gene3D" id="3.20.20.80">
    <property type="entry name" value="Glycosidases"/>
    <property type="match status" value="1"/>
</dbReference>
<dbReference type="PROSITE" id="PS51764">
    <property type="entry name" value="GH26"/>
    <property type="match status" value="1"/>
</dbReference>
<dbReference type="SUPFAM" id="SSF49384">
    <property type="entry name" value="Carbohydrate-binding domain"/>
    <property type="match status" value="1"/>
</dbReference>
<reference evidence="9 10" key="1">
    <citation type="submission" date="2020-11" db="EMBL/GenBank/DDBJ databases">
        <title>Draft genome sequencing of a Lachnospiraceae strain isolated from anoxic soil subjected to BSD treatment.</title>
        <authorList>
            <person name="Uek A."/>
            <person name="Tonouchi A."/>
        </authorList>
    </citation>
    <scope>NUCLEOTIDE SEQUENCE [LARGE SCALE GENOMIC DNA]</scope>
    <source>
        <strain evidence="9 10">TB5</strain>
    </source>
</reference>
<evidence type="ECO:0000259" key="6">
    <source>
        <dbReference type="PROSITE" id="PS51172"/>
    </source>
</evidence>
<feature type="domain" description="CBM6" evidence="7">
    <location>
        <begin position="50"/>
        <end position="169"/>
    </location>
</feature>
<dbReference type="InterPro" id="IPR036966">
    <property type="entry name" value="CBM3_sf"/>
</dbReference>
<evidence type="ECO:0000259" key="7">
    <source>
        <dbReference type="PROSITE" id="PS51175"/>
    </source>
</evidence>
<dbReference type="Pfam" id="PF16990">
    <property type="entry name" value="CBM_35"/>
    <property type="match status" value="1"/>
</dbReference>
<dbReference type="InterPro" id="IPR022790">
    <property type="entry name" value="GH26_dom"/>
</dbReference>
<dbReference type="PROSITE" id="PS51175">
    <property type="entry name" value="CBM6"/>
    <property type="match status" value="1"/>
</dbReference>
<dbReference type="RefSeq" id="WP_271715295.1">
    <property type="nucleotide sequence ID" value="NZ_AP024169.1"/>
</dbReference>
<sequence>MKRGKRTVMAMMLILGMITSLLLGNTPGVNTNLLLANNTNTVQAAETFSTKIEAENATMTGDIKAASTRAGFSGTGYATGFDQKSNNSWSVQVEIPTTKHYTFVIRSASDSYKENYLYINGKQAATIYSKGDGAWNDTTIESVYLEKGTITLSIKESWGWFDLDYINIEDGTGIKDSVYNTATSTLVNQNANQKTKNIMEYLKSIYGNQTLSGQSCTLNTSTEVDALYKYTGKYPAIRMLDMIFCDPASDWHNTEEINQALNWDKKGGLVTFQWHWHAPKGGNQFYANKTSFDLSKAVTTEDISMLPLSEIKSMYEAGKISEECYLLVRDIDAISGYLDQLQQANVTVLWRPLHEASGGWFWWGAKGKDPYLWLYKLMFNRQTNYHKLNNLIWVWNGQDASWYPGDNYCDISGTDIYAEKHTYNSQSDQLMKTINYSSGNKMAALSENGVMIDPDMMLRDNAYWLYFAVWYGDFLMNTSGEIGDTYTEAAMVKKVYQSDKVITLDELPNFNSATPTVSPTIAPTTTPTAVPTATPTVTPTAIPTTIPTSSPTIAPTVVPTITPTVAPTTSPTGDFTLSINNTGNGKDTSNTINNNIILKNVSGSDIDLSKLSIRYYYTKEGASEETFYCDTAAVQLNKAPYYASYLSSINHSFVTMSQPKTNADTYLEIKLNTTDKLSAGSTLTITTRSVKNDWSIYNQINDYSYGNSNHIVVYYDGKLVLGVEP</sequence>
<dbReference type="EMBL" id="AP024169">
    <property type="protein sequence ID" value="BCN30045.1"/>
    <property type="molecule type" value="Genomic_DNA"/>
</dbReference>
<dbReference type="PANTHER" id="PTHR40079">
    <property type="entry name" value="MANNAN ENDO-1,4-BETA-MANNOSIDASE E-RELATED"/>
    <property type="match status" value="1"/>
</dbReference>
<dbReference type="Pfam" id="PF02156">
    <property type="entry name" value="Glyco_hydro_26"/>
    <property type="match status" value="1"/>
</dbReference>
<feature type="domain" description="CBM3" evidence="6">
    <location>
        <begin position="572"/>
        <end position="725"/>
    </location>
</feature>
<dbReference type="PANTHER" id="PTHR40079:SF4">
    <property type="entry name" value="GH26 DOMAIN-CONTAINING PROTEIN-RELATED"/>
    <property type="match status" value="1"/>
</dbReference>
<dbReference type="KEGG" id="ahb:bsdtb5_13400"/>
<dbReference type="InterPro" id="IPR008979">
    <property type="entry name" value="Galactose-bd-like_sf"/>
</dbReference>
<dbReference type="GO" id="GO:0006080">
    <property type="term" value="P:substituted mannan metabolic process"/>
    <property type="evidence" value="ECO:0007669"/>
    <property type="project" value="InterPro"/>
</dbReference>
<name>A0A7R7EJQ1_9FIRM</name>
<feature type="active site" description="Proton donor" evidence="4">
    <location>
        <position position="355"/>
    </location>
</feature>
<dbReference type="InterPro" id="IPR000805">
    <property type="entry name" value="Glyco_hydro_26"/>
</dbReference>
<evidence type="ECO:0000256" key="5">
    <source>
        <dbReference type="SAM" id="MobiDB-lite"/>
    </source>
</evidence>
<comment type="similarity">
    <text evidence="1 4">Belongs to the glycosyl hydrolase 26 family.</text>
</comment>
<evidence type="ECO:0000256" key="3">
    <source>
        <dbReference type="ARBA" id="ARBA00023295"/>
    </source>
</evidence>
<dbReference type="SUPFAM" id="SSF49785">
    <property type="entry name" value="Galactose-binding domain-like"/>
    <property type="match status" value="1"/>
</dbReference>
<dbReference type="InterPro" id="IPR017853">
    <property type="entry name" value="GH"/>
</dbReference>
<feature type="region of interest" description="Disordered" evidence="5">
    <location>
        <begin position="515"/>
        <end position="548"/>
    </location>
</feature>
<evidence type="ECO:0000256" key="2">
    <source>
        <dbReference type="ARBA" id="ARBA00022801"/>
    </source>
</evidence>
<accession>A0A7R7EJQ1</accession>
<keyword evidence="2 4" id="KW-0378">Hydrolase</keyword>
<protein>
    <recommendedName>
        <fullName evidence="11">Endo-1,4-beta-glucanase</fullName>
    </recommendedName>
</protein>
<dbReference type="Gene3D" id="2.60.40.710">
    <property type="entry name" value="Endoglucanase-like"/>
    <property type="match status" value="1"/>
</dbReference>
<feature type="domain" description="GH26" evidence="8">
    <location>
        <begin position="193"/>
        <end position="505"/>
    </location>
</feature>
<evidence type="ECO:0000313" key="9">
    <source>
        <dbReference type="EMBL" id="BCN30045.1"/>
    </source>
</evidence>
<evidence type="ECO:0000256" key="1">
    <source>
        <dbReference type="ARBA" id="ARBA00007754"/>
    </source>
</evidence>
<evidence type="ECO:0008006" key="11">
    <source>
        <dbReference type="Google" id="ProtNLM"/>
    </source>
</evidence>
<dbReference type="SMART" id="SM01067">
    <property type="entry name" value="CBM_3"/>
    <property type="match status" value="1"/>
</dbReference>
<organism evidence="9 10">
    <name type="scientific">Anaeromicropila herbilytica</name>
    <dbReference type="NCBI Taxonomy" id="2785025"/>
    <lineage>
        <taxon>Bacteria</taxon>
        <taxon>Bacillati</taxon>
        <taxon>Bacillota</taxon>
        <taxon>Clostridia</taxon>
        <taxon>Lachnospirales</taxon>
        <taxon>Lachnospiraceae</taxon>
        <taxon>Anaeromicropila</taxon>
    </lineage>
</organism>
<dbReference type="InterPro" id="IPR008965">
    <property type="entry name" value="CBM2/CBM3_carb-bd_dom_sf"/>
</dbReference>
<evidence type="ECO:0000259" key="8">
    <source>
        <dbReference type="PROSITE" id="PS51764"/>
    </source>
</evidence>
<dbReference type="Proteomes" id="UP000595897">
    <property type="component" value="Chromosome"/>
</dbReference>
<dbReference type="InterPro" id="IPR001956">
    <property type="entry name" value="CBM3"/>
</dbReference>
<feature type="active site" description="Nucleophile" evidence="4">
    <location>
        <position position="447"/>
    </location>
</feature>
<dbReference type="Gene3D" id="2.60.120.260">
    <property type="entry name" value="Galactose-binding domain-like"/>
    <property type="match status" value="1"/>
</dbReference>
<proteinExistence type="inferred from homology"/>
<dbReference type="PROSITE" id="PS51172">
    <property type="entry name" value="CBM3"/>
    <property type="match status" value="1"/>
</dbReference>
<dbReference type="CDD" id="cd04086">
    <property type="entry name" value="CBM35_mannanase-like"/>
    <property type="match status" value="1"/>
</dbReference>
<dbReference type="GO" id="GO:0030248">
    <property type="term" value="F:cellulose binding"/>
    <property type="evidence" value="ECO:0007669"/>
    <property type="project" value="InterPro"/>
</dbReference>
<evidence type="ECO:0000313" key="10">
    <source>
        <dbReference type="Proteomes" id="UP000595897"/>
    </source>
</evidence>
<keyword evidence="3 4" id="KW-0326">Glycosidase</keyword>
<dbReference type="GO" id="GO:0016985">
    <property type="term" value="F:mannan endo-1,4-beta-mannosidase activity"/>
    <property type="evidence" value="ECO:0007669"/>
    <property type="project" value="InterPro"/>
</dbReference>
<dbReference type="Pfam" id="PF00942">
    <property type="entry name" value="CBM_3"/>
    <property type="match status" value="1"/>
</dbReference>
<dbReference type="InterPro" id="IPR005084">
    <property type="entry name" value="CBM6"/>
</dbReference>
<dbReference type="SUPFAM" id="SSF51445">
    <property type="entry name" value="(Trans)glycosidases"/>
    <property type="match status" value="1"/>
</dbReference>
<dbReference type="PRINTS" id="PR00739">
    <property type="entry name" value="GLHYDRLASE26"/>
</dbReference>